<name>A0A9P3PRQ1_LYOSH</name>
<feature type="region of interest" description="Disordered" evidence="1">
    <location>
        <begin position="1107"/>
        <end position="1134"/>
    </location>
</feature>
<comment type="caution">
    <text evidence="2">The sequence shown here is derived from an EMBL/GenBank/DDBJ whole genome shotgun (WGS) entry which is preliminary data.</text>
</comment>
<keyword evidence="3" id="KW-1185">Reference proteome</keyword>
<organism evidence="2 3">
    <name type="scientific">Lyophyllum shimeji</name>
    <name type="common">Hon-shimeji</name>
    <name type="synonym">Tricholoma shimeji</name>
    <dbReference type="NCBI Taxonomy" id="47721"/>
    <lineage>
        <taxon>Eukaryota</taxon>
        <taxon>Fungi</taxon>
        <taxon>Dikarya</taxon>
        <taxon>Basidiomycota</taxon>
        <taxon>Agaricomycotina</taxon>
        <taxon>Agaricomycetes</taxon>
        <taxon>Agaricomycetidae</taxon>
        <taxon>Agaricales</taxon>
        <taxon>Tricholomatineae</taxon>
        <taxon>Lyophyllaceae</taxon>
        <taxon>Lyophyllum</taxon>
    </lineage>
</organism>
<feature type="compositionally biased region" description="Basic and acidic residues" evidence="1">
    <location>
        <begin position="1116"/>
        <end position="1134"/>
    </location>
</feature>
<dbReference type="OrthoDB" id="2565179at2759"/>
<dbReference type="EMBL" id="BRPK01000008">
    <property type="protein sequence ID" value="GLB40157.1"/>
    <property type="molecule type" value="Genomic_DNA"/>
</dbReference>
<proteinExistence type="predicted"/>
<evidence type="ECO:0000256" key="1">
    <source>
        <dbReference type="SAM" id="MobiDB-lite"/>
    </source>
</evidence>
<dbReference type="AlphaFoldDB" id="A0A9P3PRQ1"/>
<gene>
    <name evidence="2" type="ORF">LshimejAT787_0800280</name>
</gene>
<evidence type="ECO:0000313" key="2">
    <source>
        <dbReference type="EMBL" id="GLB40157.1"/>
    </source>
</evidence>
<accession>A0A9P3PRQ1</accession>
<dbReference type="InterPro" id="IPR011990">
    <property type="entry name" value="TPR-like_helical_dom_sf"/>
</dbReference>
<reference evidence="2" key="1">
    <citation type="submission" date="2022-07" db="EMBL/GenBank/DDBJ databases">
        <title>The genome of Lyophyllum shimeji provides insight into the initial evolution of ectomycorrhizal fungal genome.</title>
        <authorList>
            <person name="Kobayashi Y."/>
            <person name="Shibata T."/>
            <person name="Hirakawa H."/>
            <person name="Shigenobu S."/>
            <person name="Nishiyama T."/>
            <person name="Yamada A."/>
            <person name="Hasebe M."/>
            <person name="Kawaguchi M."/>
        </authorList>
    </citation>
    <scope>NUCLEOTIDE SEQUENCE</scope>
    <source>
        <strain evidence="2">AT787</strain>
    </source>
</reference>
<protein>
    <submittedName>
        <fullName evidence="2">Uncharacterized protein</fullName>
    </submittedName>
</protein>
<dbReference type="Gene3D" id="1.25.40.10">
    <property type="entry name" value="Tetratricopeptide repeat domain"/>
    <property type="match status" value="1"/>
</dbReference>
<dbReference type="Proteomes" id="UP001063166">
    <property type="component" value="Unassembled WGS sequence"/>
</dbReference>
<evidence type="ECO:0000313" key="3">
    <source>
        <dbReference type="Proteomes" id="UP001063166"/>
    </source>
</evidence>
<sequence>MKQQCTQRMDEHTFQLSANFDGTSCLRLLLCSVLITARRDTEVCGKPRRASSHLSTVRALDGYGTSTAYTFRFHFSAAAARSIGSKYGLRRHTAAVGSVTRAATDASCSDGPIVRHIASKTRTLHATSPTVNQEASTLAVSEPLVGMPYPSESSGPSNTVDHDDIGLLSNFLSPHNLRSPNPHKLSVDVLTTLYNSLKGRDGLRALPSKRFTELLSLFGSLSLPHPRHPCIYLSKYVSLVDGEHAGSPHWALVLEIARDKEKVLRQSLNGTDRYWVMRAKLTEVVLREHETLQQDDPRLRALSQATMHYLRIWRHTPDPEIHMPYFQALLSLRSPEHISTLLKRLCKVLELHANPHPRLLDLLWQVLLRHGHQLSHSSKYDILSMITTRVSRFAPTAPVKAPSTSAVKPSQALATQHKCANALGTSALSAALGFALFPSYASPSPKFRFPAEIRRWAASQAKRAFNPDIPLGPRWGNLLLLAINRAPHRPVPERVTTHSPEDLADGDSDTDVAADAVDWRPVLVLAALEQTLRDGRTAGFESREGIRNIIHPLWRMWKVDTALEPRQRPTTVTWAILATFFRVAGQVLDGPLTDACHSFCVTRGLFCAGKAESEAERLQAVQLRVAYVLAAAACQRTSWHEVLEKSIPQDGRGEVLEALLWHFLSEDVQAAYGVYVYAKERDCRLSNSAIRALGLALVSSQSWHLAVPFLDLASSREQTEELLVAILRVFQVERREYIDPRSANALGTTLWKLYADEAPQNRFKYPVRFFFPILIASGHPARAISVVEAIHYRVPSFFTTRFYLRLMRTLVRFRQLHLTHRLLRLVPDSPAHAALDFRRKLTASLAHAGAHAAARKVHRAGTKLRGWRTARESMARAVGFKVRSPSALDTLAITSILARHPTHGPTIKYAATLLVRANRISAARKLFARTSPHLERKTSTAIGNTILHGFLKQHRLRNGRLVRHTLRTKDVLENRYSFAPDRVTINIIVKAVLRWRQAIGSDKVKALFDHMVRCGYPASERWCVPDSTSGAGPGVPFGTPLASPAFSVSALEQPISFERHVRPLYKMFVKALYMRQDVRAARMVLGILKEEEALAVKRREERNRARRMGLVRKKIKEQGREREGGHEKGGAGVP</sequence>